<name>A0A813JNX0_POLGL</name>
<evidence type="ECO:0000256" key="2">
    <source>
        <dbReference type="SAM" id="SignalP"/>
    </source>
</evidence>
<evidence type="ECO:0000313" key="4">
    <source>
        <dbReference type="Proteomes" id="UP000626109"/>
    </source>
</evidence>
<feature type="compositionally biased region" description="Basic and acidic residues" evidence="1">
    <location>
        <begin position="137"/>
        <end position="150"/>
    </location>
</feature>
<organism evidence="3 4">
    <name type="scientific">Polarella glacialis</name>
    <name type="common">Dinoflagellate</name>
    <dbReference type="NCBI Taxonomy" id="89957"/>
    <lineage>
        <taxon>Eukaryota</taxon>
        <taxon>Sar</taxon>
        <taxon>Alveolata</taxon>
        <taxon>Dinophyceae</taxon>
        <taxon>Suessiales</taxon>
        <taxon>Suessiaceae</taxon>
        <taxon>Polarella</taxon>
    </lineage>
</organism>
<sequence>VLCLVPLIPVILLQITDIWGNARIQSLFEWHAGNLAEERGEGERKSWRRRGAAKAWSHSVDDDDQSPGSGDIDASQVPLHWQLKELIDILGQGLDGPSNLMHSLNSTTVVCFCDREGLLTDTCATISEVCLCGTSRPRPDRSEGSDRQVGDEEGEEHVRGSRSMQSLGSSAVARAVSEKSVGSLLADQGASHAREGPRVQPRSSSGSGEGESQEFEAPQESKFQTIVLDVQSEPNAQSGLRFEDPQWATFLPVLKPLCLGMAVSRQPRELFKRSAEGSELFDLMAGDLMQAIQRGASAAMSDCVCNVSQLIGFR</sequence>
<feature type="signal peptide" evidence="2">
    <location>
        <begin position="1"/>
        <end position="20"/>
    </location>
</feature>
<accession>A0A813JNX0</accession>
<evidence type="ECO:0000256" key="1">
    <source>
        <dbReference type="SAM" id="MobiDB-lite"/>
    </source>
</evidence>
<feature type="non-terminal residue" evidence="3">
    <location>
        <position position="314"/>
    </location>
</feature>
<evidence type="ECO:0000313" key="3">
    <source>
        <dbReference type="EMBL" id="CAE8681615.1"/>
    </source>
</evidence>
<dbReference type="InterPro" id="IPR039720">
    <property type="entry name" value="TMEM94"/>
</dbReference>
<reference evidence="3" key="1">
    <citation type="submission" date="2021-02" db="EMBL/GenBank/DDBJ databases">
        <authorList>
            <person name="Dougan E. K."/>
            <person name="Rhodes N."/>
            <person name="Thang M."/>
            <person name="Chan C."/>
        </authorList>
    </citation>
    <scope>NUCLEOTIDE SEQUENCE</scope>
</reference>
<dbReference type="PANTHER" id="PTHR13219:SF6">
    <property type="entry name" value="TRANSMEMBRANE PROTEIN 94"/>
    <property type="match status" value="1"/>
</dbReference>
<feature type="chain" id="PRO_5032701642" evidence="2">
    <location>
        <begin position="21"/>
        <end position="314"/>
    </location>
</feature>
<comment type="caution">
    <text evidence="3">The sequence shown here is derived from an EMBL/GenBank/DDBJ whole genome shotgun (WGS) entry which is preliminary data.</text>
</comment>
<keyword evidence="2" id="KW-0732">Signal</keyword>
<dbReference type="PANTHER" id="PTHR13219">
    <property type="entry name" value="TRANSMEMBRANE PROTEIN 94"/>
    <property type="match status" value="1"/>
</dbReference>
<proteinExistence type="predicted"/>
<protein>
    <submittedName>
        <fullName evidence="3">Uncharacterized protein</fullName>
    </submittedName>
</protein>
<dbReference type="Proteomes" id="UP000626109">
    <property type="component" value="Unassembled WGS sequence"/>
</dbReference>
<gene>
    <name evidence="3" type="ORF">PGLA2088_LOCUS22514</name>
</gene>
<dbReference type="EMBL" id="CAJNNW010025976">
    <property type="protein sequence ID" value="CAE8681615.1"/>
    <property type="molecule type" value="Genomic_DNA"/>
</dbReference>
<dbReference type="AlphaFoldDB" id="A0A813JNX0"/>
<feature type="region of interest" description="Disordered" evidence="1">
    <location>
        <begin position="134"/>
        <end position="219"/>
    </location>
</feature>
<feature type="non-terminal residue" evidence="3">
    <location>
        <position position="1"/>
    </location>
</feature>